<dbReference type="PANTHER" id="PTHR45902">
    <property type="entry name" value="LATROPHILIN RECEPTOR-LIKE PROTEIN A"/>
    <property type="match status" value="1"/>
</dbReference>
<comment type="caution">
    <text evidence="11">The sequence shown here is derived from an EMBL/GenBank/DDBJ whole genome shotgun (WGS) entry which is preliminary data.</text>
</comment>
<keyword evidence="12" id="KW-1185">Reference proteome</keyword>
<evidence type="ECO:0000256" key="6">
    <source>
        <dbReference type="SAM" id="MobiDB-lite"/>
    </source>
</evidence>
<evidence type="ECO:0000256" key="8">
    <source>
        <dbReference type="SAM" id="SignalP"/>
    </source>
</evidence>
<evidence type="ECO:0000256" key="4">
    <source>
        <dbReference type="ARBA" id="ARBA00023136"/>
    </source>
</evidence>
<dbReference type="OrthoDB" id="6134459at2759"/>
<protein>
    <submittedName>
        <fullName evidence="11">Uncharacterized protein</fullName>
    </submittedName>
</protein>
<evidence type="ECO:0000256" key="3">
    <source>
        <dbReference type="ARBA" id="ARBA00022989"/>
    </source>
</evidence>
<feature type="chain" id="PRO_5035453978" evidence="8">
    <location>
        <begin position="28"/>
        <end position="825"/>
    </location>
</feature>
<proteinExistence type="predicted"/>
<feature type="compositionally biased region" description="Polar residues" evidence="6">
    <location>
        <begin position="816"/>
        <end position="825"/>
    </location>
</feature>
<dbReference type="InterPro" id="IPR017981">
    <property type="entry name" value="GPCR_2-like_7TM"/>
</dbReference>
<reference evidence="11" key="2">
    <citation type="submission" date="2017-10" db="EMBL/GenBank/DDBJ databases">
        <title>Ladona fulva Genome sequencing and assembly.</title>
        <authorList>
            <person name="Murali S."/>
            <person name="Richards S."/>
            <person name="Bandaranaike D."/>
            <person name="Bellair M."/>
            <person name="Blankenburg K."/>
            <person name="Chao H."/>
            <person name="Dinh H."/>
            <person name="Doddapaneni H."/>
            <person name="Dugan-Rocha S."/>
            <person name="Elkadiri S."/>
            <person name="Gnanaolivu R."/>
            <person name="Hernandez B."/>
            <person name="Skinner E."/>
            <person name="Javaid M."/>
            <person name="Lee S."/>
            <person name="Li M."/>
            <person name="Ming W."/>
            <person name="Munidasa M."/>
            <person name="Muniz J."/>
            <person name="Nguyen L."/>
            <person name="Hughes D."/>
            <person name="Osuji N."/>
            <person name="Pu L.-L."/>
            <person name="Puazo M."/>
            <person name="Qu C."/>
            <person name="Quiroz J."/>
            <person name="Raj R."/>
            <person name="Weissenberger G."/>
            <person name="Xin Y."/>
            <person name="Zou X."/>
            <person name="Han Y."/>
            <person name="Worley K."/>
            <person name="Muzny D."/>
            <person name="Gibbs R."/>
        </authorList>
    </citation>
    <scope>NUCLEOTIDE SEQUENCE</scope>
    <source>
        <strain evidence="11">Sampled in the wild</strain>
    </source>
</reference>
<dbReference type="GO" id="GO:0004930">
    <property type="term" value="F:G protein-coupled receptor activity"/>
    <property type="evidence" value="ECO:0007669"/>
    <property type="project" value="InterPro"/>
</dbReference>
<dbReference type="EMBL" id="KZ309775">
    <property type="protein sequence ID" value="KAG8239642.1"/>
    <property type="molecule type" value="Genomic_DNA"/>
</dbReference>
<sequence>MLQKRYPHPPLLPLLLFPVSLFLLTAASPNPLSLSHSSLADGNGTCDERDSCLSESLSLDWRDRNCLCDISCRKYDDCCPDSRWARAPAAGRFTCTPLRHLGGVYMMSSCPPGTDEEIRKRCEDRQGDPIDVVSTQMPVTSLVTNMTYSNAHCALCNKDLHGGPQGFFVVWTPRLECPSLQHLPIGTTTEPPSPSRWFPTYDEELQVWGVFEGGRFHECSADPMAPPVAASLVRRCRIGVIDTCAQDWPGDADDLKAAVKKRCLAPGSTAHVFLGTKTYRNAACAVCNRVPVHELSCAPPLTRSLGASAKDFNPVAFSVLFDFGIPERADPLLGNNADPGPLSARLTAQGCPEETPLFDPFLRRCRDLLCPEMGQRWVRDRCKNAIPEDYEGEEEIYVDEVKNSGKEPRDNITALAVSPPLGSLIMGYLTVVGVLTSAVFLLLHLIAFIFLKELRTASGRNLASLCVALLIAYTAFFAGTFNTTPQGSSTVSSGCLAAAALALFGLLSAFAWSSTLAFDVWRTLRRATVHLYAPSDSNGGSGGRRRFLLYSALSWAIPAAITALALCLDIRAGREACVYSVTASVSVRSSSNHTIATTPPPLPPSTIAPDDIESPCALSPLLSTLTPAFGLHPSGACWFGHRPSLLILFAAPLGITTIANAILFALSARTISQATFQQPMAPTSTGPMKHGPPQAVRSFRLHLRLALLSGLSWSAGLLAGWLDVPPLWLVAVILTSLHGVFLTVAFTCTTRVRRAARRLVMRCRKHKSLHGTASTGSKGPLTPASPASPASWSSSSSNGESGATRKSDLSSAAARQRTQSVDTLY</sequence>
<feature type="signal peptide" evidence="8">
    <location>
        <begin position="1"/>
        <end position="27"/>
    </location>
</feature>
<evidence type="ECO:0000259" key="10">
    <source>
        <dbReference type="PROSITE" id="PS50958"/>
    </source>
</evidence>
<dbReference type="GO" id="GO:0007166">
    <property type="term" value="P:cell surface receptor signaling pathway"/>
    <property type="evidence" value="ECO:0007669"/>
    <property type="project" value="InterPro"/>
</dbReference>
<dbReference type="CDD" id="cd15039">
    <property type="entry name" value="7tmB3_Methuselah-like"/>
    <property type="match status" value="1"/>
</dbReference>
<evidence type="ECO:0000256" key="5">
    <source>
        <dbReference type="ARBA" id="ARBA00023157"/>
    </source>
</evidence>
<keyword evidence="8" id="KW-0732">Signal</keyword>
<name>A0A8K0KR12_LADFU</name>
<keyword evidence="2 7" id="KW-0812">Transmembrane</keyword>
<dbReference type="InterPro" id="IPR001212">
    <property type="entry name" value="Somatomedin_B_dom"/>
</dbReference>
<keyword evidence="5" id="KW-1015">Disulfide bond</keyword>
<dbReference type="AlphaFoldDB" id="A0A8K0KR12"/>
<evidence type="ECO:0000256" key="1">
    <source>
        <dbReference type="ARBA" id="ARBA00004141"/>
    </source>
</evidence>
<dbReference type="PROSITE" id="PS50958">
    <property type="entry name" value="SMB_2"/>
    <property type="match status" value="1"/>
</dbReference>
<feature type="transmembrane region" description="Helical" evidence="7">
    <location>
        <begin position="645"/>
        <end position="666"/>
    </location>
</feature>
<feature type="domain" description="G-protein coupled receptors family 2 profile 2" evidence="9">
    <location>
        <begin position="426"/>
        <end position="750"/>
    </location>
</feature>
<evidence type="ECO:0000259" key="9">
    <source>
        <dbReference type="PROSITE" id="PS50261"/>
    </source>
</evidence>
<feature type="transmembrane region" description="Helical" evidence="7">
    <location>
        <begin position="703"/>
        <end position="722"/>
    </location>
</feature>
<dbReference type="Proteomes" id="UP000792457">
    <property type="component" value="Unassembled WGS sequence"/>
</dbReference>
<accession>A0A8K0KR12</accession>
<feature type="transmembrane region" description="Helical" evidence="7">
    <location>
        <begin position="547"/>
        <end position="566"/>
    </location>
</feature>
<keyword evidence="3 7" id="KW-1133">Transmembrane helix</keyword>
<comment type="subcellular location">
    <subcellularLocation>
        <location evidence="1">Membrane</location>
        <topology evidence="1">Multi-pass membrane protein</topology>
    </subcellularLocation>
</comment>
<gene>
    <name evidence="11" type="ORF">J437_LFUL019331</name>
</gene>
<keyword evidence="4 7" id="KW-0472">Membrane</keyword>
<feature type="compositionally biased region" description="Low complexity" evidence="6">
    <location>
        <begin position="784"/>
        <end position="797"/>
    </location>
</feature>
<feature type="region of interest" description="Disordered" evidence="6">
    <location>
        <begin position="767"/>
        <end position="825"/>
    </location>
</feature>
<evidence type="ECO:0000256" key="2">
    <source>
        <dbReference type="ARBA" id="ARBA00022692"/>
    </source>
</evidence>
<organism evidence="11 12">
    <name type="scientific">Ladona fulva</name>
    <name type="common">Scarce chaser dragonfly</name>
    <name type="synonym">Libellula fulva</name>
    <dbReference type="NCBI Taxonomy" id="123851"/>
    <lineage>
        <taxon>Eukaryota</taxon>
        <taxon>Metazoa</taxon>
        <taxon>Ecdysozoa</taxon>
        <taxon>Arthropoda</taxon>
        <taxon>Hexapoda</taxon>
        <taxon>Insecta</taxon>
        <taxon>Pterygota</taxon>
        <taxon>Palaeoptera</taxon>
        <taxon>Odonata</taxon>
        <taxon>Epiprocta</taxon>
        <taxon>Anisoptera</taxon>
        <taxon>Libelluloidea</taxon>
        <taxon>Libellulidae</taxon>
        <taxon>Ladona</taxon>
    </lineage>
</organism>
<feature type="transmembrane region" description="Helical" evidence="7">
    <location>
        <begin position="728"/>
        <end position="752"/>
    </location>
</feature>
<dbReference type="InterPro" id="IPR000832">
    <property type="entry name" value="GPCR_2_secretin-like"/>
</dbReference>
<evidence type="ECO:0000313" key="12">
    <source>
        <dbReference type="Proteomes" id="UP000792457"/>
    </source>
</evidence>
<evidence type="ECO:0000256" key="7">
    <source>
        <dbReference type="SAM" id="Phobius"/>
    </source>
</evidence>
<feature type="domain" description="SMB" evidence="10">
    <location>
        <begin position="42"/>
        <end position="90"/>
    </location>
</feature>
<dbReference type="Pfam" id="PF00002">
    <property type="entry name" value="7tm_2"/>
    <property type="match status" value="1"/>
</dbReference>
<reference evidence="11" key="1">
    <citation type="submission" date="2013-04" db="EMBL/GenBank/DDBJ databases">
        <authorList>
            <person name="Qu J."/>
            <person name="Murali S.C."/>
            <person name="Bandaranaike D."/>
            <person name="Bellair M."/>
            <person name="Blankenburg K."/>
            <person name="Chao H."/>
            <person name="Dinh H."/>
            <person name="Doddapaneni H."/>
            <person name="Downs B."/>
            <person name="Dugan-Rocha S."/>
            <person name="Elkadiri S."/>
            <person name="Gnanaolivu R.D."/>
            <person name="Hernandez B."/>
            <person name="Javaid M."/>
            <person name="Jayaseelan J.C."/>
            <person name="Lee S."/>
            <person name="Li M."/>
            <person name="Ming W."/>
            <person name="Munidasa M."/>
            <person name="Muniz J."/>
            <person name="Nguyen L."/>
            <person name="Ongeri F."/>
            <person name="Osuji N."/>
            <person name="Pu L.-L."/>
            <person name="Puazo M."/>
            <person name="Qu C."/>
            <person name="Quiroz J."/>
            <person name="Raj R."/>
            <person name="Weissenberger G."/>
            <person name="Xin Y."/>
            <person name="Zou X."/>
            <person name="Han Y."/>
            <person name="Richards S."/>
            <person name="Worley K."/>
            <person name="Muzny D."/>
            <person name="Gibbs R."/>
        </authorList>
    </citation>
    <scope>NUCLEOTIDE SEQUENCE</scope>
    <source>
        <strain evidence="11">Sampled in the wild</strain>
    </source>
</reference>
<evidence type="ECO:0000313" key="11">
    <source>
        <dbReference type="EMBL" id="KAG8239642.1"/>
    </source>
</evidence>
<dbReference type="PANTHER" id="PTHR45902:SF5">
    <property type="entry name" value="G-PROTEIN COUPLED RECEPTORS FAMILY 2 PROFILE 2 DOMAIN-CONTAINING PROTEIN"/>
    <property type="match status" value="1"/>
</dbReference>
<feature type="transmembrane region" description="Helical" evidence="7">
    <location>
        <begin position="496"/>
        <end position="518"/>
    </location>
</feature>
<dbReference type="Gene3D" id="1.20.1070.10">
    <property type="entry name" value="Rhodopsin 7-helix transmembrane proteins"/>
    <property type="match status" value="1"/>
</dbReference>
<feature type="transmembrane region" description="Helical" evidence="7">
    <location>
        <begin position="462"/>
        <end position="481"/>
    </location>
</feature>
<dbReference type="InterPro" id="IPR053231">
    <property type="entry name" value="GPCR_LN-TM7"/>
</dbReference>
<dbReference type="GO" id="GO:0016020">
    <property type="term" value="C:membrane"/>
    <property type="evidence" value="ECO:0007669"/>
    <property type="project" value="UniProtKB-SubCell"/>
</dbReference>
<feature type="transmembrane region" description="Helical" evidence="7">
    <location>
        <begin position="425"/>
        <end position="450"/>
    </location>
</feature>
<dbReference type="PROSITE" id="PS50261">
    <property type="entry name" value="G_PROTEIN_RECEP_F2_4"/>
    <property type="match status" value="1"/>
</dbReference>